<organism evidence="1 2">
    <name type="scientific">Elysia crispata</name>
    <name type="common">lettuce slug</name>
    <dbReference type="NCBI Taxonomy" id="231223"/>
    <lineage>
        <taxon>Eukaryota</taxon>
        <taxon>Metazoa</taxon>
        <taxon>Spiralia</taxon>
        <taxon>Lophotrochozoa</taxon>
        <taxon>Mollusca</taxon>
        <taxon>Gastropoda</taxon>
        <taxon>Heterobranchia</taxon>
        <taxon>Euthyneura</taxon>
        <taxon>Panpulmonata</taxon>
        <taxon>Sacoglossa</taxon>
        <taxon>Placobranchoidea</taxon>
        <taxon>Plakobranchidae</taxon>
        <taxon>Elysia</taxon>
    </lineage>
</organism>
<comment type="caution">
    <text evidence="1">The sequence shown here is derived from an EMBL/GenBank/DDBJ whole genome shotgun (WGS) entry which is preliminary data.</text>
</comment>
<reference evidence="1" key="1">
    <citation type="journal article" date="2023" name="G3 (Bethesda)">
        <title>A reference genome for the long-term kleptoplast-retaining sea slug Elysia crispata morphotype clarki.</title>
        <authorList>
            <person name="Eastman K.E."/>
            <person name="Pendleton A.L."/>
            <person name="Shaikh M.A."/>
            <person name="Suttiyut T."/>
            <person name="Ogas R."/>
            <person name="Tomko P."/>
            <person name="Gavelis G."/>
            <person name="Widhalm J.R."/>
            <person name="Wisecaver J.H."/>
        </authorList>
    </citation>
    <scope>NUCLEOTIDE SEQUENCE</scope>
    <source>
        <strain evidence="1">ECLA1</strain>
    </source>
</reference>
<keyword evidence="2" id="KW-1185">Reference proteome</keyword>
<name>A0AAE0YKB5_9GAST</name>
<dbReference type="Proteomes" id="UP001283361">
    <property type="component" value="Unassembled WGS sequence"/>
</dbReference>
<sequence>MDLKPLDLETPPLLVPPSWETGRHPINGRGLEPLETKGRARHYLHHAASPWQYAIFMGYWSSRRHGTAGSSLTAATENRESLGPRLTGYYLTRTAVRTTEVGASTCRGTAGSSLTAAIENRESLGPRLTGYYLTRTAVRTTEVGASTCRGTAGSSLTAATENRESLGPHLTGHYLARTAVRTTEVGASTSRGMAFSGQAISKIFTVNIIKVGSWTKDQSANAKKHR</sequence>
<proteinExistence type="predicted"/>
<evidence type="ECO:0000313" key="2">
    <source>
        <dbReference type="Proteomes" id="UP001283361"/>
    </source>
</evidence>
<dbReference type="AlphaFoldDB" id="A0AAE0YKB5"/>
<gene>
    <name evidence="1" type="ORF">RRG08_011645</name>
</gene>
<accession>A0AAE0YKB5</accession>
<evidence type="ECO:0000313" key="1">
    <source>
        <dbReference type="EMBL" id="KAK3748563.1"/>
    </source>
</evidence>
<protein>
    <submittedName>
        <fullName evidence="1">Uncharacterized protein</fullName>
    </submittedName>
</protein>
<dbReference type="EMBL" id="JAWDGP010006009">
    <property type="protein sequence ID" value="KAK3748563.1"/>
    <property type="molecule type" value="Genomic_DNA"/>
</dbReference>